<evidence type="ECO:0000256" key="3">
    <source>
        <dbReference type="ARBA" id="ARBA00022989"/>
    </source>
</evidence>
<evidence type="ECO:0000313" key="9">
    <source>
        <dbReference type="Proteomes" id="UP000314982"/>
    </source>
</evidence>
<dbReference type="GO" id="GO:0004930">
    <property type="term" value="F:G protein-coupled receptor activity"/>
    <property type="evidence" value="ECO:0007669"/>
    <property type="project" value="UniProtKB-KW"/>
</dbReference>
<evidence type="ECO:0000256" key="2">
    <source>
        <dbReference type="ARBA" id="ARBA00022692"/>
    </source>
</evidence>
<dbReference type="PANTHER" id="PTHR26451:SF905">
    <property type="entry name" value="OLFACTORY RECEPTOR 2G3-LIKE"/>
    <property type="match status" value="1"/>
</dbReference>
<keyword evidence="2 5" id="KW-0812">Transmembrane</keyword>
<comment type="subcellular location">
    <subcellularLocation>
        <location evidence="1">Membrane</location>
    </subcellularLocation>
</comment>
<evidence type="ECO:0000256" key="6">
    <source>
        <dbReference type="SAM" id="Phobius"/>
    </source>
</evidence>
<dbReference type="PROSITE" id="PS50262">
    <property type="entry name" value="G_PROTEIN_RECEP_F1_2"/>
    <property type="match status" value="1"/>
</dbReference>
<feature type="transmembrane region" description="Helical" evidence="6">
    <location>
        <begin position="121"/>
        <end position="143"/>
    </location>
</feature>
<keyword evidence="5" id="KW-0807">Transducer</keyword>
<evidence type="ECO:0000256" key="5">
    <source>
        <dbReference type="RuleBase" id="RU000688"/>
    </source>
</evidence>
<sequence>MNSSQVFNHTGPCIAQPFDNGTEVDNHIFDLGGCLFLSMMPFDAEVNVLICVFLMLTILSLALNGFTLLGLGRSEDLSWEPRYALLKNLILSDIVQTINLGPFVTHCLWQRRTMNFDTWCLIQYFTGSTCIFCTLITITCMAIERYLYVCHAIHYLSILTPLRLRLTISITWVLSISVGCINVTLLHLGEGGYGTATSGLICEPDTVERHMGFPRAAAITRKLMGFIVTLLCILSYFFAYVRMYQDARNAVVPFNTVNTQARNTVLFYCGMLFLQLLPMFLKITSDALWELEGTGTSLSAGTLHISLLALILVPPCINPLIYGLRNWEVRQALPRLFWWKENMYLLLPYISLTPKSYISIAQAGAIHAPINIMRCHPYCP</sequence>
<dbReference type="PANTHER" id="PTHR26451">
    <property type="entry name" value="G_PROTEIN_RECEP_F1_2 DOMAIN-CONTAINING PROTEIN"/>
    <property type="match status" value="1"/>
</dbReference>
<dbReference type="Ensembl" id="ENSHHUT00000087121.1">
    <property type="protein sequence ID" value="ENSHHUP00000084478.1"/>
    <property type="gene ID" value="ENSHHUG00000048983.1"/>
</dbReference>
<evidence type="ECO:0000256" key="4">
    <source>
        <dbReference type="ARBA" id="ARBA00023136"/>
    </source>
</evidence>
<protein>
    <recommendedName>
        <fullName evidence="7">G-protein coupled receptors family 1 profile domain-containing protein</fullName>
    </recommendedName>
</protein>
<dbReference type="Proteomes" id="UP000314982">
    <property type="component" value="Unassembled WGS sequence"/>
</dbReference>
<keyword evidence="4 6" id="KW-0472">Membrane</keyword>
<dbReference type="PROSITE" id="PS00237">
    <property type="entry name" value="G_PROTEIN_RECEP_F1_1"/>
    <property type="match status" value="1"/>
</dbReference>
<dbReference type="GO" id="GO:0016020">
    <property type="term" value="C:membrane"/>
    <property type="evidence" value="ECO:0007669"/>
    <property type="project" value="UniProtKB-SubCell"/>
</dbReference>
<feature type="transmembrane region" description="Helical" evidence="6">
    <location>
        <begin position="164"/>
        <end position="188"/>
    </location>
</feature>
<keyword evidence="5" id="KW-0675">Receptor</keyword>
<reference evidence="8" key="2">
    <citation type="submission" date="2025-08" db="UniProtKB">
        <authorList>
            <consortium name="Ensembl"/>
        </authorList>
    </citation>
    <scope>IDENTIFICATION</scope>
</reference>
<dbReference type="GeneTree" id="ENSGT00940000165427"/>
<dbReference type="PRINTS" id="PR00237">
    <property type="entry name" value="GPCRRHODOPSN"/>
</dbReference>
<feature type="transmembrane region" description="Helical" evidence="6">
    <location>
        <begin position="265"/>
        <end position="283"/>
    </location>
</feature>
<comment type="similarity">
    <text evidence="5">Belongs to the G-protein coupled receptor 1 family.</text>
</comment>
<dbReference type="CDD" id="cd00637">
    <property type="entry name" value="7tm_classA_rhodopsin-like"/>
    <property type="match status" value="1"/>
</dbReference>
<keyword evidence="9" id="KW-1185">Reference proteome</keyword>
<dbReference type="AlphaFoldDB" id="A0A4W5RES5"/>
<dbReference type="GO" id="GO:0005549">
    <property type="term" value="F:odorant binding"/>
    <property type="evidence" value="ECO:0007669"/>
    <property type="project" value="TreeGrafter"/>
</dbReference>
<feature type="transmembrane region" description="Helical" evidence="6">
    <location>
        <begin position="46"/>
        <end position="71"/>
    </location>
</feature>
<keyword evidence="3 6" id="KW-1133">Transmembrane helix</keyword>
<feature type="domain" description="G-protein coupled receptors family 1 profile" evidence="7">
    <location>
        <begin position="63"/>
        <end position="322"/>
    </location>
</feature>
<reference evidence="8" key="3">
    <citation type="submission" date="2025-09" db="UniProtKB">
        <authorList>
            <consortium name="Ensembl"/>
        </authorList>
    </citation>
    <scope>IDENTIFICATION</scope>
</reference>
<keyword evidence="5" id="KW-0297">G-protein coupled receptor</keyword>
<dbReference type="STRING" id="62062.ENSHHUP00000084478"/>
<feature type="transmembrane region" description="Helical" evidence="6">
    <location>
        <begin position="223"/>
        <end position="244"/>
    </location>
</feature>
<reference evidence="9" key="1">
    <citation type="submission" date="2018-06" db="EMBL/GenBank/DDBJ databases">
        <title>Genome assembly of Danube salmon.</title>
        <authorList>
            <person name="Macqueen D.J."/>
            <person name="Gundappa M.K."/>
        </authorList>
    </citation>
    <scope>NUCLEOTIDE SEQUENCE [LARGE SCALE GENOMIC DNA]</scope>
</reference>
<dbReference type="InterPro" id="IPR017452">
    <property type="entry name" value="GPCR_Rhodpsn_7TM"/>
</dbReference>
<dbReference type="Gene3D" id="1.20.1070.10">
    <property type="entry name" value="Rhodopsin 7-helix transmembrane proteins"/>
    <property type="match status" value="1"/>
</dbReference>
<organism evidence="8 9">
    <name type="scientific">Hucho hucho</name>
    <name type="common">huchen</name>
    <dbReference type="NCBI Taxonomy" id="62062"/>
    <lineage>
        <taxon>Eukaryota</taxon>
        <taxon>Metazoa</taxon>
        <taxon>Chordata</taxon>
        <taxon>Craniata</taxon>
        <taxon>Vertebrata</taxon>
        <taxon>Euteleostomi</taxon>
        <taxon>Actinopterygii</taxon>
        <taxon>Neopterygii</taxon>
        <taxon>Teleostei</taxon>
        <taxon>Protacanthopterygii</taxon>
        <taxon>Salmoniformes</taxon>
        <taxon>Salmonidae</taxon>
        <taxon>Salmoninae</taxon>
        <taxon>Hucho</taxon>
    </lineage>
</organism>
<dbReference type="GO" id="GO:0004984">
    <property type="term" value="F:olfactory receptor activity"/>
    <property type="evidence" value="ECO:0007669"/>
    <property type="project" value="TreeGrafter"/>
</dbReference>
<evidence type="ECO:0000256" key="1">
    <source>
        <dbReference type="ARBA" id="ARBA00004370"/>
    </source>
</evidence>
<dbReference type="Pfam" id="PF00001">
    <property type="entry name" value="7tm_1"/>
    <property type="match status" value="1"/>
</dbReference>
<accession>A0A4W5RES5</accession>
<evidence type="ECO:0000259" key="7">
    <source>
        <dbReference type="PROSITE" id="PS50262"/>
    </source>
</evidence>
<dbReference type="InterPro" id="IPR000276">
    <property type="entry name" value="GPCR_Rhodpsn"/>
</dbReference>
<dbReference type="SUPFAM" id="SSF81321">
    <property type="entry name" value="Family A G protein-coupled receptor-like"/>
    <property type="match status" value="1"/>
</dbReference>
<dbReference type="InterPro" id="IPR052921">
    <property type="entry name" value="GPCR1_Superfamily_Member"/>
</dbReference>
<feature type="transmembrane region" description="Helical" evidence="6">
    <location>
        <begin position="303"/>
        <end position="324"/>
    </location>
</feature>
<proteinExistence type="inferred from homology"/>
<name>A0A4W5RES5_9TELE</name>
<evidence type="ECO:0000313" key="8">
    <source>
        <dbReference type="Ensembl" id="ENSHHUP00000084478.1"/>
    </source>
</evidence>